<dbReference type="OrthoDB" id="2818698at2759"/>
<organism evidence="1 2">
    <name type="scientific">Collybiopsis luxurians FD-317 M1</name>
    <dbReference type="NCBI Taxonomy" id="944289"/>
    <lineage>
        <taxon>Eukaryota</taxon>
        <taxon>Fungi</taxon>
        <taxon>Dikarya</taxon>
        <taxon>Basidiomycota</taxon>
        <taxon>Agaricomycotina</taxon>
        <taxon>Agaricomycetes</taxon>
        <taxon>Agaricomycetidae</taxon>
        <taxon>Agaricales</taxon>
        <taxon>Marasmiineae</taxon>
        <taxon>Omphalotaceae</taxon>
        <taxon>Collybiopsis</taxon>
        <taxon>Collybiopsis luxurians</taxon>
    </lineage>
</organism>
<accession>A0A0D0CY24</accession>
<dbReference type="HOGENOM" id="CLU_473304_0_0_1"/>
<dbReference type="AlphaFoldDB" id="A0A0D0CY24"/>
<protein>
    <recommendedName>
        <fullName evidence="3">F-box domain-containing protein</fullName>
    </recommendedName>
</protein>
<name>A0A0D0CY24_9AGAR</name>
<reference evidence="1 2" key="1">
    <citation type="submission" date="2014-04" db="EMBL/GenBank/DDBJ databases">
        <title>Evolutionary Origins and Diversification of the Mycorrhizal Mutualists.</title>
        <authorList>
            <consortium name="DOE Joint Genome Institute"/>
            <consortium name="Mycorrhizal Genomics Consortium"/>
            <person name="Kohler A."/>
            <person name="Kuo A."/>
            <person name="Nagy L.G."/>
            <person name="Floudas D."/>
            <person name="Copeland A."/>
            <person name="Barry K.W."/>
            <person name="Cichocki N."/>
            <person name="Veneault-Fourrey C."/>
            <person name="LaButti K."/>
            <person name="Lindquist E.A."/>
            <person name="Lipzen A."/>
            <person name="Lundell T."/>
            <person name="Morin E."/>
            <person name="Murat C."/>
            <person name="Riley R."/>
            <person name="Ohm R."/>
            <person name="Sun H."/>
            <person name="Tunlid A."/>
            <person name="Henrissat B."/>
            <person name="Grigoriev I.V."/>
            <person name="Hibbett D.S."/>
            <person name="Martin F."/>
        </authorList>
    </citation>
    <scope>NUCLEOTIDE SEQUENCE [LARGE SCALE GENOMIC DNA]</scope>
    <source>
        <strain evidence="1 2">FD-317 M1</strain>
    </source>
</reference>
<dbReference type="SUPFAM" id="SSF52047">
    <property type="entry name" value="RNI-like"/>
    <property type="match status" value="1"/>
</dbReference>
<evidence type="ECO:0000313" key="2">
    <source>
        <dbReference type="Proteomes" id="UP000053593"/>
    </source>
</evidence>
<dbReference type="Proteomes" id="UP000053593">
    <property type="component" value="Unassembled WGS sequence"/>
</dbReference>
<sequence>MPLEDYLSQPRIEGPVFLDQNDLIFLRARISALEAMLHGPKGKTNEPKQQCEVKTSAIKRQKSTLSTEIASWRNILSPIRRVPAEVLLEIFKELAHLHKTCSPTEYIDFLLAISSTCVAWRNLVHSTPEFWSYLCLDMVFHRQIFAGDSSWVKQWISRSKSLPLSVEIHLRATMRGTPKQEVSRTLECILDYRDRIRSIYLLGDFQLGHSLFRLPPSSFPLLDQLVLKPSRWSLAQGFGFEPQTVQAFLGAPKLQRVLMSEPEIRSSLDCFALPAEQLTFLYIHPDSFRSEPFDPSAYAHFLSRCRNLEHLTFHLHNTSRLFLDSGGVLHRWQNAGFSSDLSLFLPSLNYLDVSCRELIHKEGCNKNLLHCLTAPNLRDLTLRWSEQPIDSLLKDVVNFQNRSAVKLTSLTLVDCNHRTSAAAKEFTEILALFPTVTKLEIVDAAFELDRLMEALTWARDHSILLPKLTDLCLKFENHIGGESYPLHLTSMANSRWWPDGKEGDTGEAQTPLASYDDLCRLQNVTLAGLELTEDLRGELERLNVHVDLSQCYEEYIFEEEGEGDEEESAEGNGESG</sequence>
<evidence type="ECO:0000313" key="1">
    <source>
        <dbReference type="EMBL" id="KIK61223.1"/>
    </source>
</evidence>
<proteinExistence type="predicted"/>
<dbReference type="SUPFAM" id="SSF81383">
    <property type="entry name" value="F-box domain"/>
    <property type="match status" value="1"/>
</dbReference>
<dbReference type="EMBL" id="KN834772">
    <property type="protein sequence ID" value="KIK61223.1"/>
    <property type="molecule type" value="Genomic_DNA"/>
</dbReference>
<gene>
    <name evidence="1" type="ORF">GYMLUDRAFT_43299</name>
</gene>
<evidence type="ECO:0008006" key="3">
    <source>
        <dbReference type="Google" id="ProtNLM"/>
    </source>
</evidence>
<dbReference type="InterPro" id="IPR036047">
    <property type="entry name" value="F-box-like_dom_sf"/>
</dbReference>
<keyword evidence="2" id="KW-1185">Reference proteome</keyword>